<keyword evidence="2" id="KW-1185">Reference proteome</keyword>
<name>A0ABV0DFS0_9PSED</name>
<proteinExistence type="predicted"/>
<evidence type="ECO:0000313" key="2">
    <source>
        <dbReference type="Proteomes" id="UP001424532"/>
    </source>
</evidence>
<protein>
    <submittedName>
        <fullName evidence="1">Phosphopantetheine-binding protein</fullName>
    </submittedName>
</protein>
<evidence type="ECO:0000313" key="1">
    <source>
        <dbReference type="EMBL" id="MEN8640649.1"/>
    </source>
</evidence>
<sequence>MPAALMPADDRVTSILLWIIDDFLELNGRHKALRAGYGMGELGADSFDMVELQARIEEELHILIETEISVDVTFDQLLKLVRQAIDAQPGRLAPRH</sequence>
<dbReference type="EMBL" id="JBDLYL010000012">
    <property type="protein sequence ID" value="MEN8640649.1"/>
    <property type="molecule type" value="Genomic_DNA"/>
</dbReference>
<accession>A0ABV0DFS0</accession>
<dbReference type="RefSeq" id="WP_110994247.1">
    <property type="nucleotide sequence ID" value="NZ_JBDLYL010000012.1"/>
</dbReference>
<gene>
    <name evidence="1" type="ORF">ABFE88_13445</name>
</gene>
<dbReference type="Gene3D" id="1.10.1200.10">
    <property type="entry name" value="ACP-like"/>
    <property type="match status" value="1"/>
</dbReference>
<dbReference type="SUPFAM" id="SSF47336">
    <property type="entry name" value="ACP-like"/>
    <property type="match status" value="1"/>
</dbReference>
<comment type="caution">
    <text evidence="1">The sequence shown here is derived from an EMBL/GenBank/DDBJ whole genome shotgun (WGS) entry which is preliminary data.</text>
</comment>
<organism evidence="1 2">
    <name type="scientific">Pseudomonas sichuanensis</name>
    <dbReference type="NCBI Taxonomy" id="2213015"/>
    <lineage>
        <taxon>Bacteria</taxon>
        <taxon>Pseudomonadati</taxon>
        <taxon>Pseudomonadota</taxon>
        <taxon>Gammaproteobacteria</taxon>
        <taxon>Pseudomonadales</taxon>
        <taxon>Pseudomonadaceae</taxon>
        <taxon>Pseudomonas</taxon>
    </lineage>
</organism>
<dbReference type="Proteomes" id="UP001424532">
    <property type="component" value="Unassembled WGS sequence"/>
</dbReference>
<reference evidence="1 2" key="1">
    <citation type="submission" date="2024-05" db="EMBL/GenBank/DDBJ databases">
        <title>Sequence of Lycoming College course isolates.</title>
        <authorList>
            <person name="Reigle C.A."/>
            <person name="Newman J.D."/>
        </authorList>
    </citation>
    <scope>NUCLEOTIDE SEQUENCE [LARGE SCALE GENOMIC DNA]</scope>
    <source>
        <strain evidence="1 2">CAR-09</strain>
    </source>
</reference>
<dbReference type="InterPro" id="IPR036736">
    <property type="entry name" value="ACP-like_sf"/>
</dbReference>